<dbReference type="eggNOG" id="COG2382">
    <property type="taxonomic scope" value="Bacteria"/>
</dbReference>
<evidence type="ECO:0000313" key="5">
    <source>
        <dbReference type="Proteomes" id="UP000008718"/>
    </source>
</evidence>
<proteinExistence type="predicted"/>
<feature type="signal peptide" evidence="2">
    <location>
        <begin position="1"/>
        <end position="21"/>
    </location>
</feature>
<name>E4T280_PALPW</name>
<dbReference type="Pfam" id="PF03629">
    <property type="entry name" value="SASA"/>
    <property type="match status" value="1"/>
</dbReference>
<organism evidence="4 5">
    <name type="scientific">Paludibacter propionicigenes (strain DSM 17365 / JCM 13257 / WB4)</name>
    <dbReference type="NCBI Taxonomy" id="694427"/>
    <lineage>
        <taxon>Bacteria</taxon>
        <taxon>Pseudomonadati</taxon>
        <taxon>Bacteroidota</taxon>
        <taxon>Bacteroidia</taxon>
        <taxon>Bacteroidales</taxon>
        <taxon>Paludibacteraceae</taxon>
        <taxon>Paludibacter</taxon>
    </lineage>
</organism>
<dbReference type="RefSeq" id="WP_013444193.1">
    <property type="nucleotide sequence ID" value="NC_014734.1"/>
</dbReference>
<dbReference type="KEGG" id="ppn:Palpr_0668"/>
<dbReference type="InterPro" id="IPR005181">
    <property type="entry name" value="SASA"/>
</dbReference>
<dbReference type="GO" id="GO:0016788">
    <property type="term" value="F:hydrolase activity, acting on ester bonds"/>
    <property type="evidence" value="ECO:0007669"/>
    <property type="project" value="UniProtKB-ARBA"/>
</dbReference>
<dbReference type="InterPro" id="IPR052940">
    <property type="entry name" value="Carb_Esterase_6"/>
</dbReference>
<protein>
    <recommendedName>
        <fullName evidence="3">Sialate O-acetylesterase domain-containing protein</fullName>
    </recommendedName>
</protein>
<gene>
    <name evidence="4" type="ordered locus">Palpr_0668</name>
</gene>
<dbReference type="InterPro" id="IPR036514">
    <property type="entry name" value="SGNH_hydro_sf"/>
</dbReference>
<feature type="chain" id="PRO_5003187537" description="Sialate O-acetylesterase domain-containing protein" evidence="2">
    <location>
        <begin position="22"/>
        <end position="297"/>
    </location>
</feature>
<evidence type="ECO:0000256" key="1">
    <source>
        <dbReference type="ARBA" id="ARBA00022801"/>
    </source>
</evidence>
<dbReference type="STRING" id="694427.Palpr_0668"/>
<keyword evidence="5" id="KW-1185">Reference proteome</keyword>
<dbReference type="OrthoDB" id="9803578at2"/>
<dbReference type="HOGENOM" id="CLU_056093_0_0_10"/>
<dbReference type="PANTHER" id="PTHR31988">
    <property type="entry name" value="ESTERASE, PUTATIVE (DUF303)-RELATED"/>
    <property type="match status" value="1"/>
</dbReference>
<accession>E4T280</accession>
<evidence type="ECO:0000313" key="4">
    <source>
        <dbReference type="EMBL" id="ADQ78824.1"/>
    </source>
</evidence>
<reference key="1">
    <citation type="submission" date="2010-11" db="EMBL/GenBank/DDBJ databases">
        <title>The complete genome of Paludibacter propionicigenes DSM 17365.</title>
        <authorList>
            <consortium name="US DOE Joint Genome Institute (JGI-PGF)"/>
            <person name="Lucas S."/>
            <person name="Copeland A."/>
            <person name="Lapidus A."/>
            <person name="Bruce D."/>
            <person name="Goodwin L."/>
            <person name="Pitluck S."/>
            <person name="Kyrpides N."/>
            <person name="Mavromatis K."/>
            <person name="Ivanova N."/>
            <person name="Munk A.C."/>
            <person name="Brettin T."/>
            <person name="Detter J.C."/>
            <person name="Han C."/>
            <person name="Tapia R."/>
            <person name="Land M."/>
            <person name="Hauser L."/>
            <person name="Markowitz V."/>
            <person name="Cheng J.-F."/>
            <person name="Hugenholtz P."/>
            <person name="Woyke T."/>
            <person name="Wu D."/>
            <person name="Gronow S."/>
            <person name="Wellnitz S."/>
            <person name="Brambilla E."/>
            <person name="Klenk H.-P."/>
            <person name="Eisen J.A."/>
        </authorList>
    </citation>
    <scope>NUCLEOTIDE SEQUENCE</scope>
    <source>
        <strain>WB4</strain>
    </source>
</reference>
<dbReference type="Gene3D" id="3.40.50.1110">
    <property type="entry name" value="SGNH hydrolase"/>
    <property type="match status" value="1"/>
</dbReference>
<reference evidence="4 5" key="2">
    <citation type="journal article" date="2011" name="Stand. Genomic Sci.">
        <title>Complete genome sequence of Paludibacter propionicigenes type strain (WB4).</title>
        <authorList>
            <person name="Gronow S."/>
            <person name="Munk C."/>
            <person name="Lapidus A."/>
            <person name="Nolan M."/>
            <person name="Lucas S."/>
            <person name="Hammon N."/>
            <person name="Deshpande S."/>
            <person name="Cheng J.F."/>
            <person name="Tapia R."/>
            <person name="Han C."/>
            <person name="Goodwin L."/>
            <person name="Pitluck S."/>
            <person name="Liolios K."/>
            <person name="Ivanova N."/>
            <person name="Mavromatis K."/>
            <person name="Mikhailova N."/>
            <person name="Pati A."/>
            <person name="Chen A."/>
            <person name="Palaniappan K."/>
            <person name="Land M."/>
            <person name="Hauser L."/>
            <person name="Chang Y.J."/>
            <person name="Jeffries C.D."/>
            <person name="Brambilla E."/>
            <person name="Rohde M."/>
            <person name="Goker M."/>
            <person name="Detter J.C."/>
            <person name="Woyke T."/>
            <person name="Bristow J."/>
            <person name="Eisen J.A."/>
            <person name="Markowitz V."/>
            <person name="Hugenholtz P."/>
            <person name="Kyrpides N.C."/>
            <person name="Klenk H.P."/>
        </authorList>
    </citation>
    <scope>NUCLEOTIDE SEQUENCE [LARGE SCALE GENOMIC DNA]</scope>
    <source>
        <strain evidence="5">DSM 17365 / JCM 13257 / WB4</strain>
    </source>
</reference>
<keyword evidence="1" id="KW-0378">Hydrolase</keyword>
<dbReference type="EMBL" id="CP002345">
    <property type="protein sequence ID" value="ADQ78824.1"/>
    <property type="molecule type" value="Genomic_DNA"/>
</dbReference>
<keyword evidence="2" id="KW-0732">Signal</keyword>
<sequence>MKTKLSIILVVMFITVSGTFAQKAKKTDPKFFIYLCFGQSNMEAGARPEEQDKVVDERFQMLAAVDNNKLNRVKGNWYVATPPINRPENGMGPVDFFGRTMVANLPKEYRVGVINVSVAGAKIELWDKAGYKNYLDSAAGWMQNICKQYDGNPYQRLIEMAKIAQQDGVIKGILLHQGESNPNDKAWPQKVKAIYDNILKDLNLKAKDVPFLAGELKSAEEHGVCAAFNTDVLAYLPKALPNSYIISSKGVKGSPDQFHFNTAGMREFGKRYAIQMLKIQGFEYKEAAAAQPADSSK</sequence>
<evidence type="ECO:0000259" key="3">
    <source>
        <dbReference type="Pfam" id="PF03629"/>
    </source>
</evidence>
<dbReference type="SUPFAM" id="SSF52266">
    <property type="entry name" value="SGNH hydrolase"/>
    <property type="match status" value="1"/>
</dbReference>
<dbReference type="AlphaFoldDB" id="E4T280"/>
<dbReference type="Proteomes" id="UP000008718">
    <property type="component" value="Chromosome"/>
</dbReference>
<feature type="domain" description="Sialate O-acetylesterase" evidence="3">
    <location>
        <begin position="32"/>
        <end position="278"/>
    </location>
</feature>
<evidence type="ECO:0000256" key="2">
    <source>
        <dbReference type="SAM" id="SignalP"/>
    </source>
</evidence>
<dbReference type="PANTHER" id="PTHR31988:SF19">
    <property type="entry name" value="9-O-ACETYL-N-ACETYLNEURAMINIC ACID DEACETYLASE-RELATED"/>
    <property type="match status" value="1"/>
</dbReference>